<evidence type="ECO:0000259" key="1">
    <source>
        <dbReference type="Pfam" id="PF00391"/>
    </source>
</evidence>
<evidence type="ECO:0000313" key="3">
    <source>
        <dbReference type="EMBL" id="GAA1391573.1"/>
    </source>
</evidence>
<dbReference type="RefSeq" id="WP_344023584.1">
    <property type="nucleotide sequence ID" value="NZ_BAAAJK010000014.1"/>
</dbReference>
<dbReference type="SUPFAM" id="SSF56059">
    <property type="entry name" value="Glutathione synthetase ATP-binding domain-like"/>
    <property type="match status" value="1"/>
</dbReference>
<organism evidence="3 4">
    <name type="scientific">Pseudonocardia kongjuensis</name>
    <dbReference type="NCBI Taxonomy" id="102227"/>
    <lineage>
        <taxon>Bacteria</taxon>
        <taxon>Bacillati</taxon>
        <taxon>Actinomycetota</taxon>
        <taxon>Actinomycetes</taxon>
        <taxon>Pseudonocardiales</taxon>
        <taxon>Pseudonocardiaceae</taxon>
        <taxon>Pseudonocardia</taxon>
    </lineage>
</organism>
<dbReference type="Pfam" id="PF01326">
    <property type="entry name" value="PPDK_N"/>
    <property type="match status" value="1"/>
</dbReference>
<evidence type="ECO:0000259" key="2">
    <source>
        <dbReference type="Pfam" id="PF01326"/>
    </source>
</evidence>
<feature type="domain" description="PEP-utilising enzyme mobile" evidence="1">
    <location>
        <begin position="765"/>
        <end position="835"/>
    </location>
</feature>
<dbReference type="InterPro" id="IPR008279">
    <property type="entry name" value="PEP-util_enz_mobile_dom"/>
</dbReference>
<accession>A0ABN1XVX4</accession>
<dbReference type="InterPro" id="IPR002192">
    <property type="entry name" value="PPDK_AMP/ATP-bd"/>
</dbReference>
<reference evidence="3 4" key="1">
    <citation type="journal article" date="2019" name="Int. J. Syst. Evol. Microbiol.">
        <title>The Global Catalogue of Microorganisms (GCM) 10K type strain sequencing project: providing services to taxonomists for standard genome sequencing and annotation.</title>
        <authorList>
            <consortium name="The Broad Institute Genomics Platform"/>
            <consortium name="The Broad Institute Genome Sequencing Center for Infectious Disease"/>
            <person name="Wu L."/>
            <person name="Ma J."/>
        </authorList>
    </citation>
    <scope>NUCLEOTIDE SEQUENCE [LARGE SCALE GENOMIC DNA]</scope>
    <source>
        <strain evidence="3 4">JCM 11896</strain>
    </source>
</reference>
<gene>
    <name evidence="3" type="ORF">GCM10009613_34310</name>
</gene>
<comment type="caution">
    <text evidence="3">The sequence shown here is derived from an EMBL/GenBank/DDBJ whole genome shotgun (WGS) entry which is preliminary data.</text>
</comment>
<dbReference type="Proteomes" id="UP001501414">
    <property type="component" value="Unassembled WGS sequence"/>
</dbReference>
<sequence>MTRPTPARPDPSVPDTGDRWIVPLGALGSGDLAVAGGKGANLGELVRAGFPVPDGVVITTAAHRAVIGHDPALRGAVATGDPGDGASLRERFATAAVPDALADAITDAYRRLGAGPVAVRSSATAEDLPGAAFAGQQDTLLGVVGEQALLDAVRRCWGSLWTDRAIAYRRRRGIDPAGAAVAVVVQRMVPADSAGVLFTANPVTGARDEIVVDAGAGLGEAVVSGLVTPDHVVVGPDGGIRSRRTGRREVVLRQLPGGGVERITPDPRDTPQPLLPDPVARELADLGRAVAAHFGRPQDVEWARHGDQLVLLQARPMTALPPAPIRLNRRQRFLGPVFAELVPVRPYPMDMSAWLLPGPGRMLRRMLAEIPGAHLDLADVLPEVDGVVDRFVPPSPRPTRAVLGAPRRLLPRLRRFRPAEWTADRRFTAFEQQVRQLDRLDPATLDWPELRGLPRRAAGTADLITDLRVDYLPRAGLDLLRLRLALGALRSGALFGDLAAGPTRTTDANSALDALAATVRETPALRTAFAGADVAGLAERIATDPGAAAFRDALHAFLAEYGHRETTSLLLMSGPTWREDPTAVLSTLAALVPGPPGPTGPGRAERARRALHAHPLLGRRRTAWLDRLVEDARAAVALREDTHFHCTRTLPALQRAVREIGSRLAAAGVLDDPADVLHLRREEIERLPAPDVLSAAEAGALRGLVAARSARRDELAGSPLIAPAVLFGDRTRDDDVLLTGTPAGGGRVTGPVRIVDGHAGFARLTAGDVLVCPATNPSWTPLFSRAAAVVVDQGGAASHAAIVAREYGIAAVMGTGTGTTVLTDGQLVTVDGDAGTVADAGTHTGTDAGRAG</sequence>
<protein>
    <recommendedName>
        <fullName evidence="5">Phosphoenolpyruvate synthase</fullName>
    </recommendedName>
</protein>
<dbReference type="PANTHER" id="PTHR43615">
    <property type="entry name" value="PHOSPHOENOLPYRUVATE SYNTHASE-RELATED"/>
    <property type="match status" value="1"/>
</dbReference>
<dbReference type="EMBL" id="BAAAJK010000014">
    <property type="protein sequence ID" value="GAA1391573.1"/>
    <property type="molecule type" value="Genomic_DNA"/>
</dbReference>
<evidence type="ECO:0000313" key="4">
    <source>
        <dbReference type="Proteomes" id="UP001501414"/>
    </source>
</evidence>
<dbReference type="Gene3D" id="3.30.1490.20">
    <property type="entry name" value="ATP-grasp fold, A domain"/>
    <property type="match status" value="1"/>
</dbReference>
<dbReference type="Gene3D" id="3.50.30.10">
    <property type="entry name" value="Phosphohistidine domain"/>
    <property type="match status" value="1"/>
</dbReference>
<name>A0ABN1XVX4_9PSEU</name>
<dbReference type="InterPro" id="IPR051549">
    <property type="entry name" value="PEP_Utilizing_Enz"/>
</dbReference>
<dbReference type="PANTHER" id="PTHR43615:SF1">
    <property type="entry name" value="PPDK_N DOMAIN-CONTAINING PROTEIN"/>
    <property type="match status" value="1"/>
</dbReference>
<proteinExistence type="predicted"/>
<evidence type="ECO:0008006" key="5">
    <source>
        <dbReference type="Google" id="ProtNLM"/>
    </source>
</evidence>
<keyword evidence="4" id="KW-1185">Reference proteome</keyword>
<dbReference type="SUPFAM" id="SSF52009">
    <property type="entry name" value="Phosphohistidine domain"/>
    <property type="match status" value="1"/>
</dbReference>
<feature type="domain" description="Pyruvate phosphate dikinase AMP/ATP-binding" evidence="2">
    <location>
        <begin position="34"/>
        <end position="320"/>
    </location>
</feature>
<dbReference type="Pfam" id="PF00391">
    <property type="entry name" value="PEP-utilizers"/>
    <property type="match status" value="1"/>
</dbReference>
<dbReference type="InterPro" id="IPR036637">
    <property type="entry name" value="Phosphohistidine_dom_sf"/>
</dbReference>
<dbReference type="InterPro" id="IPR013815">
    <property type="entry name" value="ATP_grasp_subdomain_1"/>
</dbReference>
<dbReference type="Gene3D" id="3.30.470.20">
    <property type="entry name" value="ATP-grasp fold, B domain"/>
    <property type="match status" value="1"/>
</dbReference>